<feature type="signal peptide" evidence="1">
    <location>
        <begin position="1"/>
        <end position="27"/>
    </location>
</feature>
<comment type="caution">
    <text evidence="2">The sequence shown here is derived from an EMBL/GenBank/DDBJ whole genome shotgun (WGS) entry which is preliminary data.</text>
</comment>
<dbReference type="RefSeq" id="WP_346111092.1">
    <property type="nucleotide sequence ID" value="NZ_BAAAMU010000069.1"/>
</dbReference>
<dbReference type="InterPro" id="IPR006311">
    <property type="entry name" value="TAT_signal"/>
</dbReference>
<feature type="chain" id="PRO_5046023953" evidence="1">
    <location>
        <begin position="28"/>
        <end position="198"/>
    </location>
</feature>
<dbReference type="Proteomes" id="UP001500064">
    <property type="component" value="Unassembled WGS sequence"/>
</dbReference>
<keyword evidence="1" id="KW-0732">Signal</keyword>
<evidence type="ECO:0000313" key="3">
    <source>
        <dbReference type="Proteomes" id="UP001500064"/>
    </source>
</evidence>
<dbReference type="CDD" id="cd11614">
    <property type="entry name" value="SAF_CpaB_FlgA_like"/>
    <property type="match status" value="1"/>
</dbReference>
<organism evidence="2 3">
    <name type="scientific">Nonomuraea maheshkhaliensis</name>
    <dbReference type="NCBI Taxonomy" id="419590"/>
    <lineage>
        <taxon>Bacteria</taxon>
        <taxon>Bacillati</taxon>
        <taxon>Actinomycetota</taxon>
        <taxon>Actinomycetes</taxon>
        <taxon>Streptosporangiales</taxon>
        <taxon>Streptosporangiaceae</taxon>
        <taxon>Nonomuraea</taxon>
    </lineage>
</organism>
<gene>
    <name evidence="2" type="ORF">GCM10009733_071840</name>
</gene>
<keyword evidence="3" id="KW-1185">Reference proteome</keyword>
<dbReference type="EMBL" id="BAAAMU010000069">
    <property type="protein sequence ID" value="GAA1663762.1"/>
    <property type="molecule type" value="Genomic_DNA"/>
</dbReference>
<reference evidence="2 3" key="1">
    <citation type="journal article" date="2019" name="Int. J. Syst. Evol. Microbiol.">
        <title>The Global Catalogue of Microorganisms (GCM) 10K type strain sequencing project: providing services to taxonomists for standard genome sequencing and annotation.</title>
        <authorList>
            <consortium name="The Broad Institute Genomics Platform"/>
            <consortium name="The Broad Institute Genome Sequencing Center for Infectious Disease"/>
            <person name="Wu L."/>
            <person name="Ma J."/>
        </authorList>
    </citation>
    <scope>NUCLEOTIDE SEQUENCE [LARGE SCALE GENOMIC DNA]</scope>
    <source>
        <strain evidence="2 3">JCM 13929</strain>
    </source>
</reference>
<proteinExistence type="predicted"/>
<protein>
    <submittedName>
        <fullName evidence="2">SAF domain-containing protein</fullName>
    </submittedName>
</protein>
<dbReference type="PROSITE" id="PS51318">
    <property type="entry name" value="TAT"/>
    <property type="match status" value="1"/>
</dbReference>
<accession>A0ABN2G2M1</accession>
<evidence type="ECO:0000313" key="2">
    <source>
        <dbReference type="EMBL" id="GAA1663762.1"/>
    </source>
</evidence>
<evidence type="ECO:0000256" key="1">
    <source>
        <dbReference type="SAM" id="SignalP"/>
    </source>
</evidence>
<sequence length="198" mass="20188">MIRSWLTRYGRRRRLVAAALAAVSVLAAFLATRPAASAPTVLVASRDLAAGPLDPADFHPAALVPPPAGAVRAISPSSAQTLATPMRRGEPLTDARLLSSYRLPPGLVATPVRISDPAAAALLSPGSTITLLASYAEGVPARQIAPDSQVLTIPKAASSSSSPEGSLIVLATTITQAAELATAQAHARLSITIKPNPG</sequence>
<name>A0ABN2G2M1_9ACTN</name>